<dbReference type="PANTHER" id="PTHR43357:SF3">
    <property type="entry name" value="FE(3+)-TRANSPORT SYSTEM PERMEASE PROTEIN FBPB 2"/>
    <property type="match status" value="1"/>
</dbReference>
<dbReference type="InterPro" id="IPR000515">
    <property type="entry name" value="MetI-like"/>
</dbReference>
<evidence type="ECO:0000256" key="4">
    <source>
        <dbReference type="ARBA" id="ARBA00022519"/>
    </source>
</evidence>
<dbReference type="GO" id="GO:0055085">
    <property type="term" value="P:transmembrane transport"/>
    <property type="evidence" value="ECO:0007669"/>
    <property type="project" value="InterPro"/>
</dbReference>
<evidence type="ECO:0000256" key="7">
    <source>
        <dbReference type="ARBA" id="ARBA00023136"/>
    </source>
</evidence>
<feature type="transmembrane region" description="Helical" evidence="8">
    <location>
        <begin position="109"/>
        <end position="130"/>
    </location>
</feature>
<feature type="transmembrane region" description="Helical" evidence="8">
    <location>
        <begin position="535"/>
        <end position="555"/>
    </location>
</feature>
<proteinExistence type="inferred from homology"/>
<organism evidence="10 11">
    <name type="scientific">Proteobacteria bacterium 228</name>
    <dbReference type="NCBI Taxonomy" id="2083153"/>
    <lineage>
        <taxon>Bacteria</taxon>
        <taxon>Pseudomonadati</taxon>
        <taxon>Pseudomonadota</taxon>
    </lineage>
</organism>
<feature type="transmembrane region" description="Helical" evidence="8">
    <location>
        <begin position="21"/>
        <end position="46"/>
    </location>
</feature>
<dbReference type="SUPFAM" id="SSF161098">
    <property type="entry name" value="MetI-like"/>
    <property type="match status" value="2"/>
</dbReference>
<feature type="transmembrane region" description="Helical" evidence="8">
    <location>
        <begin position="310"/>
        <end position="333"/>
    </location>
</feature>
<dbReference type="CDD" id="cd06261">
    <property type="entry name" value="TM_PBP2"/>
    <property type="match status" value="2"/>
</dbReference>
<evidence type="ECO:0000259" key="9">
    <source>
        <dbReference type="PROSITE" id="PS50928"/>
    </source>
</evidence>
<dbReference type="EMBL" id="PRLP01000024">
    <property type="protein sequence ID" value="PPC77851.1"/>
    <property type="molecule type" value="Genomic_DNA"/>
</dbReference>
<feature type="transmembrane region" description="Helical" evidence="8">
    <location>
        <begin position="78"/>
        <end position="97"/>
    </location>
</feature>
<dbReference type="AlphaFoldDB" id="A0A2S5KSL8"/>
<gene>
    <name evidence="10" type="ORF">C4K68_08045</name>
</gene>
<evidence type="ECO:0000256" key="6">
    <source>
        <dbReference type="ARBA" id="ARBA00022989"/>
    </source>
</evidence>
<feature type="transmembrane region" description="Helical" evidence="8">
    <location>
        <begin position="202"/>
        <end position="223"/>
    </location>
</feature>
<keyword evidence="5 8" id="KW-0812">Transmembrane</keyword>
<evidence type="ECO:0000313" key="10">
    <source>
        <dbReference type="EMBL" id="PPC77851.1"/>
    </source>
</evidence>
<evidence type="ECO:0000313" key="11">
    <source>
        <dbReference type="Proteomes" id="UP000238196"/>
    </source>
</evidence>
<feature type="domain" description="ABC transmembrane type-1" evidence="9">
    <location>
        <begin position="364"/>
        <end position="556"/>
    </location>
</feature>
<feature type="transmembrane region" description="Helical" evidence="8">
    <location>
        <begin position="480"/>
        <end position="503"/>
    </location>
</feature>
<evidence type="ECO:0000256" key="1">
    <source>
        <dbReference type="ARBA" id="ARBA00004429"/>
    </source>
</evidence>
<dbReference type="Gene3D" id="1.10.3720.10">
    <property type="entry name" value="MetI-like"/>
    <property type="match status" value="2"/>
</dbReference>
<dbReference type="PROSITE" id="PS50928">
    <property type="entry name" value="ABC_TM1"/>
    <property type="match status" value="2"/>
</dbReference>
<evidence type="ECO:0000256" key="2">
    <source>
        <dbReference type="ARBA" id="ARBA00022448"/>
    </source>
</evidence>
<feature type="domain" description="ABC transmembrane type-1" evidence="9">
    <location>
        <begin position="74"/>
        <end position="277"/>
    </location>
</feature>
<feature type="transmembrane region" description="Helical" evidence="8">
    <location>
        <begin position="256"/>
        <end position="276"/>
    </location>
</feature>
<evidence type="ECO:0000256" key="8">
    <source>
        <dbReference type="RuleBase" id="RU363032"/>
    </source>
</evidence>
<dbReference type="GO" id="GO:0005886">
    <property type="term" value="C:plasma membrane"/>
    <property type="evidence" value="ECO:0007669"/>
    <property type="project" value="UniProtKB-SubCell"/>
</dbReference>
<dbReference type="OrthoDB" id="9790211at2"/>
<keyword evidence="2 8" id="KW-0813">Transport</keyword>
<evidence type="ECO:0000256" key="3">
    <source>
        <dbReference type="ARBA" id="ARBA00022475"/>
    </source>
</evidence>
<reference evidence="10 11" key="1">
    <citation type="submission" date="2018-02" db="EMBL/GenBank/DDBJ databases">
        <title>novel marine gammaproteobacteria from coastal saline agro ecosystem.</title>
        <authorList>
            <person name="Krishnan R."/>
            <person name="Ramesh Kumar N."/>
        </authorList>
    </citation>
    <scope>NUCLEOTIDE SEQUENCE [LARGE SCALE GENOMIC DNA]</scope>
    <source>
        <strain evidence="10 11">228</strain>
    </source>
</reference>
<feature type="transmembrane region" description="Helical" evidence="8">
    <location>
        <begin position="360"/>
        <end position="390"/>
    </location>
</feature>
<dbReference type="InterPro" id="IPR035906">
    <property type="entry name" value="MetI-like_sf"/>
</dbReference>
<keyword evidence="3" id="KW-1003">Cell membrane</keyword>
<comment type="similarity">
    <text evidence="8">Belongs to the binding-protein-dependent transport system permease family.</text>
</comment>
<keyword evidence="7 8" id="KW-0472">Membrane</keyword>
<keyword evidence="4" id="KW-0997">Cell inner membrane</keyword>
<feature type="transmembrane region" description="Helical" evidence="8">
    <location>
        <begin position="150"/>
        <end position="173"/>
    </location>
</feature>
<name>A0A2S5KSL8_9PROT</name>
<accession>A0A2S5KSL8</accession>
<comment type="subcellular location">
    <subcellularLocation>
        <location evidence="1">Cell inner membrane</location>
        <topology evidence="1">Multi-pass membrane protein</topology>
    </subcellularLocation>
    <subcellularLocation>
        <location evidence="8">Cell membrane</location>
        <topology evidence="8">Multi-pass membrane protein</topology>
    </subcellularLocation>
</comment>
<evidence type="ECO:0000256" key="5">
    <source>
        <dbReference type="ARBA" id="ARBA00022692"/>
    </source>
</evidence>
<feature type="transmembrane region" description="Helical" evidence="8">
    <location>
        <begin position="435"/>
        <end position="459"/>
    </location>
</feature>
<sequence length="565" mass="61956">MFQLVLSQWQTQRSRWLAPALLWLAIVLLVVIVGLPVLAILLYALFPHINEWSLAEPFSALLPTLADGQLLSATVNSLRLSAAVTLLSCLLALPLAYQRNRMSDRSGRWWDALLMVPFLIPPYIGSMAWMQLLQVKGFSEQLLGFNLAPYLYSFPGIVSVMALHLFPMIYFAASNALRVVGHRYGDVARVFGAQPWQIFSRIYLPLVLPSLVSSCLIVFILSIEEFGTPEILGNRFGFHVIVTAIHDKFSDWPIDLPGASVLSLILIAIALAAYLLQRYISERFSANLDQQVVNPPPPRRSLLARTLTQLLFFMVAMLAVVLPLLSICLSALMNTLSGGLHWRNLSLQPLLRLFDGDGDAWAAISTSLSLALMAACCTVLIALLVAFAVVRLRARATVLLDFLSILPNAIPGMAIAVGLILTWNQRFWPLTPYNSSLILLLAYVCLMLPYPIRMLSAALRQLPRSLDDAAYISGASELTVICRILAPLLAPVALAAGFIVFAISTRELVSSIMLAPPGVETVATYVFHQFDQGSINAGMAMSLVTILVSGSIIVCGQHLQGRVRP</sequence>
<protein>
    <submittedName>
        <fullName evidence="10">ABC transporter permease</fullName>
    </submittedName>
</protein>
<feature type="transmembrane region" description="Helical" evidence="8">
    <location>
        <begin position="402"/>
        <end position="423"/>
    </location>
</feature>
<dbReference type="Pfam" id="PF00528">
    <property type="entry name" value="BPD_transp_1"/>
    <property type="match status" value="2"/>
</dbReference>
<keyword evidence="6 8" id="KW-1133">Transmembrane helix</keyword>
<comment type="caution">
    <text evidence="10">The sequence shown here is derived from an EMBL/GenBank/DDBJ whole genome shotgun (WGS) entry which is preliminary data.</text>
</comment>
<dbReference type="PANTHER" id="PTHR43357">
    <property type="entry name" value="INNER MEMBRANE ABC TRANSPORTER PERMEASE PROTEIN YDCV"/>
    <property type="match status" value="1"/>
</dbReference>
<dbReference type="Proteomes" id="UP000238196">
    <property type="component" value="Unassembled WGS sequence"/>
</dbReference>